<accession>A0A6A6D576</accession>
<dbReference type="GO" id="GO:0016491">
    <property type="term" value="F:oxidoreductase activity"/>
    <property type="evidence" value="ECO:0007669"/>
    <property type="project" value="UniProtKB-KW"/>
</dbReference>
<evidence type="ECO:0000256" key="2">
    <source>
        <dbReference type="ARBA" id="ARBA00022827"/>
    </source>
</evidence>
<dbReference type="InterPro" id="IPR002938">
    <property type="entry name" value="FAD-bd"/>
</dbReference>
<dbReference type="RefSeq" id="XP_033674409.1">
    <property type="nucleotide sequence ID" value="XM_033814929.1"/>
</dbReference>
<feature type="domain" description="FAD-binding" evidence="4">
    <location>
        <begin position="21"/>
        <end position="361"/>
    </location>
</feature>
<evidence type="ECO:0000256" key="1">
    <source>
        <dbReference type="ARBA" id="ARBA00022630"/>
    </source>
</evidence>
<evidence type="ECO:0000259" key="4">
    <source>
        <dbReference type="Pfam" id="PF01494"/>
    </source>
</evidence>
<keyword evidence="2" id="KW-0274">FAD</keyword>
<dbReference type="GO" id="GO:0044550">
    <property type="term" value="P:secondary metabolite biosynthetic process"/>
    <property type="evidence" value="ECO:0007669"/>
    <property type="project" value="TreeGrafter"/>
</dbReference>
<name>A0A6A6D576_ZASCE</name>
<dbReference type="InterPro" id="IPR051104">
    <property type="entry name" value="FAD_monoxygenase"/>
</dbReference>
<dbReference type="OrthoDB" id="16820at2759"/>
<dbReference type="AlphaFoldDB" id="A0A6A6D576"/>
<dbReference type="Proteomes" id="UP000799537">
    <property type="component" value="Unassembled WGS sequence"/>
</dbReference>
<dbReference type="Gene3D" id="3.50.50.60">
    <property type="entry name" value="FAD/NAD(P)-binding domain"/>
    <property type="match status" value="1"/>
</dbReference>
<dbReference type="InterPro" id="IPR036188">
    <property type="entry name" value="FAD/NAD-bd_sf"/>
</dbReference>
<organism evidence="5 6">
    <name type="scientific">Zasmidium cellare ATCC 36951</name>
    <dbReference type="NCBI Taxonomy" id="1080233"/>
    <lineage>
        <taxon>Eukaryota</taxon>
        <taxon>Fungi</taxon>
        <taxon>Dikarya</taxon>
        <taxon>Ascomycota</taxon>
        <taxon>Pezizomycotina</taxon>
        <taxon>Dothideomycetes</taxon>
        <taxon>Dothideomycetidae</taxon>
        <taxon>Mycosphaerellales</taxon>
        <taxon>Mycosphaerellaceae</taxon>
        <taxon>Zasmidium</taxon>
    </lineage>
</organism>
<keyword evidence="3" id="KW-0560">Oxidoreductase</keyword>
<dbReference type="GeneID" id="54568201"/>
<sequence>MSLKVSNHSKGHPAPDSNKPVEIAVIGGGIAGLILAIGLQKYSYINVSVYESAHRFGEVGAGVVLGPNAQRAMQLIDPEILEGYNRRAGFDDGVQDEHGLFPWTTVYKGQEPDLDEFVIQFKHKTRGSTVHRAHFVDELVKLLEHGRAHLGKRLDHVYETDAPEAPITLHFTDGSTASADIVVGADGVHSVVRKHVLPHDPTNSAFFTGTCQYRATIPMEKAEASLGKLDQKVAQLVGENGTVFGIPLSNRTIYYIAVTVFDQKAPWNKDKWVADANIDDVKGYFADWDDHARKTVELLPTDGSTMAWSVWEMPPASTYYKGRVAIIGDAAHASTAFQGAGAGQGVEDALILEKLLGKYLDPAQRCKSMPTAIQAAPHILHVYDTVRRFRSQKVVTTSRETGRIITCLEPEIGNTAEALRNALKGRQEWIWDFDQERSVKDAFQLFDEIKDAGERQLM</sequence>
<dbReference type="SUPFAM" id="SSF54373">
    <property type="entry name" value="FAD-linked reductases, C-terminal domain"/>
    <property type="match status" value="1"/>
</dbReference>
<dbReference type="PRINTS" id="PR00420">
    <property type="entry name" value="RNGMNOXGNASE"/>
</dbReference>
<reference evidence="5" key="1">
    <citation type="journal article" date="2020" name="Stud. Mycol.">
        <title>101 Dothideomycetes genomes: a test case for predicting lifestyles and emergence of pathogens.</title>
        <authorList>
            <person name="Haridas S."/>
            <person name="Albert R."/>
            <person name="Binder M."/>
            <person name="Bloem J."/>
            <person name="Labutti K."/>
            <person name="Salamov A."/>
            <person name="Andreopoulos B."/>
            <person name="Baker S."/>
            <person name="Barry K."/>
            <person name="Bills G."/>
            <person name="Bluhm B."/>
            <person name="Cannon C."/>
            <person name="Castanera R."/>
            <person name="Culley D."/>
            <person name="Daum C."/>
            <person name="Ezra D."/>
            <person name="Gonzalez J."/>
            <person name="Henrissat B."/>
            <person name="Kuo A."/>
            <person name="Liang C."/>
            <person name="Lipzen A."/>
            <person name="Lutzoni F."/>
            <person name="Magnuson J."/>
            <person name="Mondo S."/>
            <person name="Nolan M."/>
            <person name="Ohm R."/>
            <person name="Pangilinan J."/>
            <person name="Park H.-J."/>
            <person name="Ramirez L."/>
            <person name="Alfaro M."/>
            <person name="Sun H."/>
            <person name="Tritt A."/>
            <person name="Yoshinaga Y."/>
            <person name="Zwiers L.-H."/>
            <person name="Turgeon B."/>
            <person name="Goodwin S."/>
            <person name="Spatafora J."/>
            <person name="Crous P."/>
            <person name="Grigoriev I."/>
        </authorList>
    </citation>
    <scope>NUCLEOTIDE SEQUENCE</scope>
    <source>
        <strain evidence="5">ATCC 36951</strain>
    </source>
</reference>
<keyword evidence="1" id="KW-0285">Flavoprotein</keyword>
<keyword evidence="6" id="KW-1185">Reference proteome</keyword>
<evidence type="ECO:0000256" key="3">
    <source>
        <dbReference type="ARBA" id="ARBA00023002"/>
    </source>
</evidence>
<dbReference type="GO" id="GO:0071949">
    <property type="term" value="F:FAD binding"/>
    <property type="evidence" value="ECO:0007669"/>
    <property type="project" value="InterPro"/>
</dbReference>
<gene>
    <name evidence="5" type="ORF">M409DRAFT_61893</name>
</gene>
<protein>
    <recommendedName>
        <fullName evidence="4">FAD-binding domain-containing protein</fullName>
    </recommendedName>
</protein>
<dbReference type="EMBL" id="ML993579">
    <property type="protein sequence ID" value="KAF2173520.1"/>
    <property type="molecule type" value="Genomic_DNA"/>
</dbReference>
<dbReference type="PANTHER" id="PTHR46720">
    <property type="entry name" value="HYDROXYLASE, PUTATIVE (AFU_ORTHOLOGUE AFUA_3G01460)-RELATED"/>
    <property type="match status" value="1"/>
</dbReference>
<dbReference type="Pfam" id="PF01494">
    <property type="entry name" value="FAD_binding_3"/>
    <property type="match status" value="1"/>
</dbReference>
<evidence type="ECO:0000313" key="5">
    <source>
        <dbReference type="EMBL" id="KAF2173520.1"/>
    </source>
</evidence>
<dbReference type="PANTHER" id="PTHR46720:SF3">
    <property type="entry name" value="FAD-BINDING DOMAIN-CONTAINING PROTEIN-RELATED"/>
    <property type="match status" value="1"/>
</dbReference>
<dbReference type="SUPFAM" id="SSF51905">
    <property type="entry name" value="FAD/NAD(P)-binding domain"/>
    <property type="match status" value="1"/>
</dbReference>
<evidence type="ECO:0000313" key="6">
    <source>
        <dbReference type="Proteomes" id="UP000799537"/>
    </source>
</evidence>
<proteinExistence type="predicted"/>